<dbReference type="CDD" id="cd01392">
    <property type="entry name" value="HTH_LacI"/>
    <property type="match status" value="1"/>
</dbReference>
<dbReference type="RefSeq" id="WP_286345334.1">
    <property type="nucleotide sequence ID" value="NZ_AP027732.1"/>
</dbReference>
<reference evidence="6" key="1">
    <citation type="journal article" date="2019" name="Int. J. Syst. Evol. Microbiol.">
        <title>The Global Catalogue of Microorganisms (GCM) 10K type strain sequencing project: providing services to taxonomists for standard genome sequencing and annotation.</title>
        <authorList>
            <consortium name="The Broad Institute Genomics Platform"/>
            <consortium name="The Broad Institute Genome Sequencing Center for Infectious Disease"/>
            <person name="Wu L."/>
            <person name="Ma J."/>
        </authorList>
    </citation>
    <scope>NUCLEOTIDE SEQUENCE [LARGE SCALE GENOMIC DNA]</scope>
    <source>
        <strain evidence="6">NBRC 108728</strain>
    </source>
</reference>
<dbReference type="SUPFAM" id="SSF47413">
    <property type="entry name" value="lambda repressor-like DNA-binding domains"/>
    <property type="match status" value="1"/>
</dbReference>
<gene>
    <name evidence="5" type="ORF">GCM10025867_05820</name>
</gene>
<keyword evidence="3" id="KW-0804">Transcription</keyword>
<dbReference type="PROSITE" id="PS50932">
    <property type="entry name" value="HTH_LACI_2"/>
    <property type="match status" value="1"/>
</dbReference>
<accession>A0ABM8GIY8</accession>
<dbReference type="Pfam" id="PF00532">
    <property type="entry name" value="Peripla_BP_1"/>
    <property type="match status" value="1"/>
</dbReference>
<name>A0ABM8GIY8_9MICO</name>
<evidence type="ECO:0000313" key="6">
    <source>
        <dbReference type="Proteomes" id="UP001321486"/>
    </source>
</evidence>
<keyword evidence="6" id="KW-1185">Reference proteome</keyword>
<evidence type="ECO:0000259" key="4">
    <source>
        <dbReference type="PROSITE" id="PS50932"/>
    </source>
</evidence>
<dbReference type="Gene3D" id="3.40.50.2300">
    <property type="match status" value="2"/>
</dbReference>
<dbReference type="Pfam" id="PF00356">
    <property type="entry name" value="LacI"/>
    <property type="match status" value="1"/>
</dbReference>
<dbReference type="InterPro" id="IPR028082">
    <property type="entry name" value="Peripla_BP_I"/>
</dbReference>
<dbReference type="InterPro" id="IPR010982">
    <property type="entry name" value="Lambda_DNA-bd_dom_sf"/>
</dbReference>
<dbReference type="EMBL" id="AP027732">
    <property type="protein sequence ID" value="BDZ48341.1"/>
    <property type="molecule type" value="Genomic_DNA"/>
</dbReference>
<evidence type="ECO:0000256" key="1">
    <source>
        <dbReference type="ARBA" id="ARBA00023015"/>
    </source>
</evidence>
<dbReference type="Proteomes" id="UP001321486">
    <property type="component" value="Chromosome"/>
</dbReference>
<dbReference type="SUPFAM" id="SSF53822">
    <property type="entry name" value="Periplasmic binding protein-like I"/>
    <property type="match status" value="1"/>
</dbReference>
<dbReference type="PANTHER" id="PTHR30146">
    <property type="entry name" value="LACI-RELATED TRANSCRIPTIONAL REPRESSOR"/>
    <property type="match status" value="1"/>
</dbReference>
<evidence type="ECO:0000256" key="3">
    <source>
        <dbReference type="ARBA" id="ARBA00023163"/>
    </source>
</evidence>
<dbReference type="InterPro" id="IPR000843">
    <property type="entry name" value="HTH_LacI"/>
</dbReference>
<feature type="domain" description="HTH lacI-type" evidence="4">
    <location>
        <begin position="8"/>
        <end position="62"/>
    </location>
</feature>
<sequence>MTIPKSPATLVDVAERAGVSLKTASRAVNGEPHVAEATRQKVAKAALDLGFQLNSMASLLKRGIRSNFIGLVTGDLANPFYSSLAKGVERELRSQGLQLVVSSTDESGERERVLVEEMVARQVRALIVVSTHESNDTLRSAQERGIPVVFVDRPALDLTADSVVLDNRAGARLAIEHLIAAGHRRIGFIGDFSRLPTHQQRLDGYLDAIEALPTKSGQDPRELVREDFHDAAGARGAALELLSLSTPPTALFTSNNRVTIGALTAFRGLPVAPALVGFDDFDLSDVLGVTVVSHDPVEMGSRAARIALETLESRQPGGEPVVLPVRLIERGSGEAAPGVDWR</sequence>
<evidence type="ECO:0000256" key="2">
    <source>
        <dbReference type="ARBA" id="ARBA00023125"/>
    </source>
</evidence>
<protein>
    <submittedName>
        <fullName evidence="5">LacI family transcriptional regulator</fullName>
    </submittedName>
</protein>
<dbReference type="SMART" id="SM00354">
    <property type="entry name" value="HTH_LACI"/>
    <property type="match status" value="1"/>
</dbReference>
<evidence type="ECO:0000313" key="5">
    <source>
        <dbReference type="EMBL" id="BDZ48341.1"/>
    </source>
</evidence>
<dbReference type="InterPro" id="IPR001761">
    <property type="entry name" value="Peripla_BP/Lac1_sug-bd_dom"/>
</dbReference>
<proteinExistence type="predicted"/>
<dbReference type="PROSITE" id="PS00356">
    <property type="entry name" value="HTH_LACI_1"/>
    <property type="match status" value="1"/>
</dbReference>
<dbReference type="PANTHER" id="PTHR30146:SF109">
    <property type="entry name" value="HTH-TYPE TRANSCRIPTIONAL REGULATOR GALS"/>
    <property type="match status" value="1"/>
</dbReference>
<organism evidence="5 6">
    <name type="scientific">Frondihabitans sucicola</name>
    <dbReference type="NCBI Taxonomy" id="1268041"/>
    <lineage>
        <taxon>Bacteria</taxon>
        <taxon>Bacillati</taxon>
        <taxon>Actinomycetota</taxon>
        <taxon>Actinomycetes</taxon>
        <taxon>Micrococcales</taxon>
        <taxon>Microbacteriaceae</taxon>
        <taxon>Frondihabitans</taxon>
    </lineage>
</organism>
<keyword evidence="2" id="KW-0238">DNA-binding</keyword>
<keyword evidence="1" id="KW-0805">Transcription regulation</keyword>
<dbReference type="Gene3D" id="1.10.260.40">
    <property type="entry name" value="lambda repressor-like DNA-binding domains"/>
    <property type="match status" value="1"/>
</dbReference>
<dbReference type="CDD" id="cd06267">
    <property type="entry name" value="PBP1_LacI_sugar_binding-like"/>
    <property type="match status" value="1"/>
</dbReference>